<dbReference type="AlphaFoldDB" id="A0A845MFJ0"/>
<dbReference type="EMBL" id="WTVA01000004">
    <property type="protein sequence ID" value="MZR22619.1"/>
    <property type="molecule type" value="Genomic_DNA"/>
</dbReference>
<dbReference type="Proteomes" id="UP000445696">
    <property type="component" value="Unassembled WGS sequence"/>
</dbReference>
<dbReference type="Pfam" id="PF03205">
    <property type="entry name" value="MobB"/>
    <property type="match status" value="1"/>
</dbReference>
<dbReference type="InterPro" id="IPR052539">
    <property type="entry name" value="MGD_biosynthesis_adapter"/>
</dbReference>
<dbReference type="GO" id="GO:0006777">
    <property type="term" value="P:Mo-molybdopterin cofactor biosynthetic process"/>
    <property type="evidence" value="ECO:0007669"/>
    <property type="project" value="InterPro"/>
</dbReference>
<protein>
    <submittedName>
        <fullName evidence="2">Molybdopterin-guanine dinucleotide biosynthesis protein B</fullName>
    </submittedName>
</protein>
<dbReference type="InterPro" id="IPR027417">
    <property type="entry name" value="P-loop_NTPase"/>
</dbReference>
<dbReference type="NCBIfam" id="TIGR00176">
    <property type="entry name" value="mobB"/>
    <property type="match status" value="1"/>
</dbReference>
<dbReference type="OrthoDB" id="9804758at2"/>
<dbReference type="InterPro" id="IPR004435">
    <property type="entry name" value="MobB_dom"/>
</dbReference>
<dbReference type="GO" id="GO:0005525">
    <property type="term" value="F:GTP binding"/>
    <property type="evidence" value="ECO:0007669"/>
    <property type="project" value="InterPro"/>
</dbReference>
<dbReference type="CDD" id="cd03116">
    <property type="entry name" value="MobB"/>
    <property type="match status" value="1"/>
</dbReference>
<proteinExistence type="predicted"/>
<gene>
    <name evidence="2" type="primary">mobB</name>
    <name evidence="2" type="ORF">GQF03_09760</name>
</gene>
<evidence type="ECO:0000313" key="3">
    <source>
        <dbReference type="Proteomes" id="UP000445696"/>
    </source>
</evidence>
<feature type="domain" description="Molybdopterin-guanine dinucleotide biosynthesis protein B (MobB)" evidence="1">
    <location>
        <begin position="3"/>
        <end position="134"/>
    </location>
</feature>
<dbReference type="Gene3D" id="3.40.50.300">
    <property type="entry name" value="P-loop containing nucleotide triphosphate hydrolases"/>
    <property type="match status" value="1"/>
</dbReference>
<accession>A0A845MFJ0</accession>
<dbReference type="PANTHER" id="PTHR40072:SF1">
    <property type="entry name" value="MOLYBDOPTERIN-GUANINE DINUCLEOTIDE BIOSYNTHESIS ADAPTER PROTEIN"/>
    <property type="match status" value="1"/>
</dbReference>
<dbReference type="PANTHER" id="PTHR40072">
    <property type="entry name" value="MOLYBDOPTERIN-GUANINE DINUCLEOTIDE BIOSYNTHESIS ADAPTER PROTEIN-RELATED"/>
    <property type="match status" value="1"/>
</dbReference>
<evidence type="ECO:0000313" key="2">
    <source>
        <dbReference type="EMBL" id="MZR22619.1"/>
    </source>
</evidence>
<keyword evidence="3" id="KW-1185">Reference proteome</keyword>
<comment type="caution">
    <text evidence="2">The sequence shown here is derived from an EMBL/GenBank/DDBJ whole genome shotgun (WGS) entry which is preliminary data.</text>
</comment>
<sequence>MNIIGISGWSGNGKTTLLVRLIPALIARGYRVSTIKHAHHKFDIDTPGKDSFRHREAGAMEVLISSSSRWALMHENRDGPETSLEELIAKMAPVDILLVEGFKSEDFPKIEVWRPESGTEPRVASDSSIIALATPDLSFKAHVPILDLNDENSIAEFIIQYFKLEATVHGTAG</sequence>
<reference evidence="2 3" key="1">
    <citation type="journal article" date="2014" name="Int. J. Syst. Evol. Microbiol.">
        <title>Sneathiella chungangensis sp. nov., isolated from a marine sand, and emended description of the genus Sneathiella.</title>
        <authorList>
            <person name="Siamphan C."/>
            <person name="Kim H."/>
            <person name="Lee J.S."/>
            <person name="Kim W."/>
        </authorList>
    </citation>
    <scope>NUCLEOTIDE SEQUENCE [LARGE SCALE GENOMIC DNA]</scope>
    <source>
        <strain evidence="2 3">KCTC 32476</strain>
    </source>
</reference>
<name>A0A845MFJ0_9PROT</name>
<evidence type="ECO:0000259" key="1">
    <source>
        <dbReference type="Pfam" id="PF03205"/>
    </source>
</evidence>
<dbReference type="SUPFAM" id="SSF52540">
    <property type="entry name" value="P-loop containing nucleoside triphosphate hydrolases"/>
    <property type="match status" value="1"/>
</dbReference>
<organism evidence="2 3">
    <name type="scientific">Sneathiella chungangensis</name>
    <dbReference type="NCBI Taxonomy" id="1418234"/>
    <lineage>
        <taxon>Bacteria</taxon>
        <taxon>Pseudomonadati</taxon>
        <taxon>Pseudomonadota</taxon>
        <taxon>Alphaproteobacteria</taxon>
        <taxon>Sneathiellales</taxon>
        <taxon>Sneathiellaceae</taxon>
        <taxon>Sneathiella</taxon>
    </lineage>
</organism>